<dbReference type="PANTHER" id="PTHR34297">
    <property type="entry name" value="HYPOTHETICAL CYTOSOLIC PROTEIN-RELATED"/>
    <property type="match status" value="1"/>
</dbReference>
<name>A0A6L5XXV0_9FIRM</name>
<gene>
    <name evidence="2" type="ORF">FYJ58_05295</name>
</gene>
<keyword evidence="3" id="KW-1185">Reference proteome</keyword>
<comment type="similarity">
    <text evidence="1">Belongs to the asp23 family.</text>
</comment>
<dbReference type="Proteomes" id="UP000482209">
    <property type="component" value="Unassembled WGS sequence"/>
</dbReference>
<accession>A0A6L5XXV0</accession>
<organism evidence="2 3">
    <name type="scientific">Velocimicrobium porci</name>
    <dbReference type="NCBI Taxonomy" id="2606634"/>
    <lineage>
        <taxon>Bacteria</taxon>
        <taxon>Bacillati</taxon>
        <taxon>Bacillota</taxon>
        <taxon>Clostridia</taxon>
        <taxon>Lachnospirales</taxon>
        <taxon>Lachnospiraceae</taxon>
        <taxon>Velocimicrobium</taxon>
    </lineage>
</organism>
<dbReference type="InterPro" id="IPR005531">
    <property type="entry name" value="Asp23"/>
</dbReference>
<dbReference type="EMBL" id="VUMT01000006">
    <property type="protein sequence ID" value="MSS63291.1"/>
    <property type="molecule type" value="Genomic_DNA"/>
</dbReference>
<dbReference type="PANTHER" id="PTHR34297:SF2">
    <property type="entry name" value="ASP23_GLS24 FAMILY ENVELOPE STRESS RESPONSE PROTEIN"/>
    <property type="match status" value="1"/>
</dbReference>
<dbReference type="Pfam" id="PF03780">
    <property type="entry name" value="Asp23"/>
    <property type="match status" value="1"/>
</dbReference>
<evidence type="ECO:0000256" key="1">
    <source>
        <dbReference type="ARBA" id="ARBA00005721"/>
    </source>
</evidence>
<proteinExistence type="inferred from homology"/>
<protein>
    <submittedName>
        <fullName evidence="2">Asp23/Gls24 family envelope stress response protein</fullName>
    </submittedName>
</protein>
<evidence type="ECO:0000313" key="2">
    <source>
        <dbReference type="EMBL" id="MSS63291.1"/>
    </source>
</evidence>
<evidence type="ECO:0000313" key="3">
    <source>
        <dbReference type="Proteomes" id="UP000482209"/>
    </source>
</evidence>
<reference evidence="2 3" key="1">
    <citation type="submission" date="2019-08" db="EMBL/GenBank/DDBJ databases">
        <title>In-depth cultivation of the pig gut microbiome towards novel bacterial diversity and tailored functional studies.</title>
        <authorList>
            <person name="Wylensek D."/>
            <person name="Hitch T.C.A."/>
            <person name="Clavel T."/>
        </authorList>
    </citation>
    <scope>NUCLEOTIDE SEQUENCE [LARGE SCALE GENOMIC DNA]</scope>
    <source>
        <strain evidence="2 3">WCA-693-APC-MOT-I</strain>
    </source>
</reference>
<dbReference type="AlphaFoldDB" id="A0A6L5XXV0"/>
<comment type="caution">
    <text evidence="2">The sequence shown here is derived from an EMBL/GenBank/DDBJ whole genome shotgun (WGS) entry which is preliminary data.</text>
</comment>
<sequence>MKGHISTSVGEILIENEVLAQYAGSAAVECFGVVGMASVNMKDGLVKLLRKDSISHGVNVVIENNKIHIDLHIIVAYGVSISAVAENLISNVKYKVEEFTGMEIEKINVLVEGVRVVD</sequence>
<dbReference type="RefSeq" id="WP_154518350.1">
    <property type="nucleotide sequence ID" value="NZ_VUMT01000006.1"/>
</dbReference>